<keyword evidence="1" id="KW-0732">Signal</keyword>
<comment type="caution">
    <text evidence="2">The sequence shown here is derived from an EMBL/GenBank/DDBJ whole genome shotgun (WGS) entry which is preliminary data.</text>
</comment>
<protein>
    <recommendedName>
        <fullName evidence="4">Secreted protein</fullName>
    </recommendedName>
</protein>
<feature type="signal peptide" evidence="1">
    <location>
        <begin position="1"/>
        <end position="21"/>
    </location>
</feature>
<name>A0ABS9XWW2_9ACTN</name>
<dbReference type="Proteomes" id="UP001165270">
    <property type="component" value="Unassembled WGS sequence"/>
</dbReference>
<proteinExistence type="predicted"/>
<evidence type="ECO:0000256" key="1">
    <source>
        <dbReference type="SAM" id="SignalP"/>
    </source>
</evidence>
<accession>A0ABS9XWW2</accession>
<gene>
    <name evidence="2" type="ORF">MQN93_43530</name>
</gene>
<evidence type="ECO:0000313" key="2">
    <source>
        <dbReference type="EMBL" id="MCI3246568.1"/>
    </source>
</evidence>
<feature type="chain" id="PRO_5045680278" description="Secreted protein" evidence="1">
    <location>
        <begin position="22"/>
        <end position="95"/>
    </location>
</feature>
<dbReference type="EMBL" id="JALDAX010000045">
    <property type="protein sequence ID" value="MCI3246568.1"/>
    <property type="molecule type" value="Genomic_DNA"/>
</dbReference>
<sequence length="95" mass="9721">MISTRRIVAAVGLAAGITALAAPMASASDSAISNREGSELNPLTLVDSLATTGVPADRQADMPRPSEQLDRLNNLHQLDQVAQMGAVGTTLPGAL</sequence>
<reference evidence="2" key="1">
    <citation type="submission" date="2022-03" db="EMBL/GenBank/DDBJ databases">
        <title>Streptomyces 7R015 and 7R016 isolated from Barleria lupulina in Thailand.</title>
        <authorList>
            <person name="Kanchanasin P."/>
            <person name="Phongsopitanun W."/>
            <person name="Tanasupawat S."/>
        </authorList>
    </citation>
    <scope>NUCLEOTIDE SEQUENCE</scope>
    <source>
        <strain evidence="2">7R016</strain>
    </source>
</reference>
<evidence type="ECO:0000313" key="3">
    <source>
        <dbReference type="Proteomes" id="UP001165270"/>
    </source>
</evidence>
<organism evidence="2 3">
    <name type="scientific">Streptomyces spinosisporus</name>
    <dbReference type="NCBI Taxonomy" id="2927582"/>
    <lineage>
        <taxon>Bacteria</taxon>
        <taxon>Bacillati</taxon>
        <taxon>Actinomycetota</taxon>
        <taxon>Actinomycetes</taxon>
        <taxon>Kitasatosporales</taxon>
        <taxon>Streptomycetaceae</taxon>
        <taxon>Streptomyces</taxon>
    </lineage>
</organism>
<evidence type="ECO:0008006" key="4">
    <source>
        <dbReference type="Google" id="ProtNLM"/>
    </source>
</evidence>
<dbReference type="RefSeq" id="WP_016430675.1">
    <property type="nucleotide sequence ID" value="NZ_JALDAX010000045.1"/>
</dbReference>
<keyword evidence="3" id="KW-1185">Reference proteome</keyword>